<keyword evidence="4" id="KW-0256">Endoplasmic reticulum</keyword>
<evidence type="ECO:0000256" key="4">
    <source>
        <dbReference type="ARBA" id="ARBA00022824"/>
    </source>
</evidence>
<dbReference type="GO" id="GO:0005789">
    <property type="term" value="C:endoplasmic reticulum membrane"/>
    <property type="evidence" value="ECO:0007669"/>
    <property type="project" value="UniProtKB-SubCell"/>
</dbReference>
<dbReference type="Pfam" id="PF06624">
    <property type="entry name" value="RAMP4"/>
    <property type="match status" value="1"/>
</dbReference>
<dbReference type="AlphaFoldDB" id="D7G487"/>
<organism evidence="9 10">
    <name type="scientific">Ectocarpus siliculosus</name>
    <name type="common">Brown alga</name>
    <name type="synonym">Conferva siliculosa</name>
    <dbReference type="NCBI Taxonomy" id="2880"/>
    <lineage>
        <taxon>Eukaryota</taxon>
        <taxon>Sar</taxon>
        <taxon>Stramenopiles</taxon>
        <taxon>Ochrophyta</taxon>
        <taxon>PX clade</taxon>
        <taxon>Phaeophyceae</taxon>
        <taxon>Ectocarpales</taxon>
        <taxon>Ectocarpaceae</taxon>
        <taxon>Ectocarpus</taxon>
    </lineage>
</organism>
<comment type="similarity">
    <text evidence="2">Belongs to the RAMP4 family.</text>
</comment>
<proteinExistence type="inferred from homology"/>
<evidence type="ECO:0000256" key="6">
    <source>
        <dbReference type="ARBA" id="ARBA00023136"/>
    </source>
</evidence>
<sequence>MSSRKTRLASEKHLQNVTRRGSVPKGKIENKKTGYAVGPCLLFFFLFVVLGSSLFQVLKAAGATK</sequence>
<evidence type="ECO:0000313" key="9">
    <source>
        <dbReference type="EMBL" id="CBJ27102.1"/>
    </source>
</evidence>
<feature type="transmembrane region" description="Helical" evidence="8">
    <location>
        <begin position="35"/>
        <end position="58"/>
    </location>
</feature>
<name>D7G487_ECTSI</name>
<keyword evidence="5 8" id="KW-1133">Transmembrane helix</keyword>
<evidence type="ECO:0000256" key="8">
    <source>
        <dbReference type="SAM" id="Phobius"/>
    </source>
</evidence>
<evidence type="ECO:0000256" key="7">
    <source>
        <dbReference type="SAM" id="MobiDB-lite"/>
    </source>
</evidence>
<dbReference type="Proteomes" id="UP000002630">
    <property type="component" value="Linkage Group LG15"/>
</dbReference>
<dbReference type="InterPro" id="IPR010580">
    <property type="entry name" value="ER_stress-assoc"/>
</dbReference>
<dbReference type="PANTHER" id="PTHR15601:SF0">
    <property type="entry name" value="GEO09675P1"/>
    <property type="match status" value="1"/>
</dbReference>
<dbReference type="OrthoDB" id="16679at2759"/>
<evidence type="ECO:0008006" key="11">
    <source>
        <dbReference type="Google" id="ProtNLM"/>
    </source>
</evidence>
<dbReference type="OMA" id="KNVNNRG"/>
<dbReference type="EMBL" id="FN648763">
    <property type="protein sequence ID" value="CBJ27102.1"/>
    <property type="molecule type" value="Genomic_DNA"/>
</dbReference>
<dbReference type="EMBL" id="FN649740">
    <property type="protein sequence ID" value="CBJ27102.1"/>
    <property type="molecule type" value="Genomic_DNA"/>
</dbReference>
<evidence type="ECO:0000256" key="1">
    <source>
        <dbReference type="ARBA" id="ARBA00004389"/>
    </source>
</evidence>
<keyword evidence="3 8" id="KW-0812">Transmembrane</keyword>
<dbReference type="PANTHER" id="PTHR15601">
    <property type="entry name" value="STRESS ASSOCIATED ENDOPLASMIC RETICULUM PROTEIN SERP1/RAMP4"/>
    <property type="match status" value="1"/>
</dbReference>
<feature type="region of interest" description="Disordered" evidence="7">
    <location>
        <begin position="1"/>
        <end position="25"/>
    </location>
</feature>
<evidence type="ECO:0000256" key="5">
    <source>
        <dbReference type="ARBA" id="ARBA00022989"/>
    </source>
</evidence>
<evidence type="ECO:0000256" key="3">
    <source>
        <dbReference type="ARBA" id="ARBA00022692"/>
    </source>
</evidence>
<protein>
    <recommendedName>
        <fullName evidence="11">Stress-associated endoplasmic reticulum protein</fullName>
    </recommendedName>
</protein>
<keyword evidence="10" id="KW-1185">Reference proteome</keyword>
<keyword evidence="6 8" id="KW-0472">Membrane</keyword>
<dbReference type="FunCoup" id="D7G487">
    <property type="interactions" value="6"/>
</dbReference>
<evidence type="ECO:0000256" key="2">
    <source>
        <dbReference type="ARBA" id="ARBA00005500"/>
    </source>
</evidence>
<dbReference type="InParanoid" id="D7G487"/>
<dbReference type="GO" id="GO:0030968">
    <property type="term" value="P:endoplasmic reticulum unfolded protein response"/>
    <property type="evidence" value="ECO:0007669"/>
    <property type="project" value="TreeGrafter"/>
</dbReference>
<gene>
    <name evidence="9" type="ORF">Esi_0055_0059</name>
</gene>
<reference evidence="9 10" key="1">
    <citation type="journal article" date="2010" name="Nature">
        <title>The Ectocarpus genome and the independent evolution of multicellularity in brown algae.</title>
        <authorList>
            <person name="Cock J.M."/>
            <person name="Sterck L."/>
            <person name="Rouze P."/>
            <person name="Scornet D."/>
            <person name="Allen A.E."/>
            <person name="Amoutzias G."/>
            <person name="Anthouard V."/>
            <person name="Artiguenave F."/>
            <person name="Aury J.M."/>
            <person name="Badger J.H."/>
            <person name="Beszteri B."/>
            <person name="Billiau K."/>
            <person name="Bonnet E."/>
            <person name="Bothwell J.H."/>
            <person name="Bowler C."/>
            <person name="Boyen C."/>
            <person name="Brownlee C."/>
            <person name="Carrano C.J."/>
            <person name="Charrier B."/>
            <person name="Cho G.Y."/>
            <person name="Coelho S.M."/>
            <person name="Collen J."/>
            <person name="Corre E."/>
            <person name="Da Silva C."/>
            <person name="Delage L."/>
            <person name="Delaroque N."/>
            <person name="Dittami S.M."/>
            <person name="Doulbeau S."/>
            <person name="Elias M."/>
            <person name="Farnham G."/>
            <person name="Gachon C.M."/>
            <person name="Gschloessl B."/>
            <person name="Heesch S."/>
            <person name="Jabbari K."/>
            <person name="Jubin C."/>
            <person name="Kawai H."/>
            <person name="Kimura K."/>
            <person name="Kloareg B."/>
            <person name="Kupper F.C."/>
            <person name="Lang D."/>
            <person name="Le Bail A."/>
            <person name="Leblanc C."/>
            <person name="Lerouge P."/>
            <person name="Lohr M."/>
            <person name="Lopez P.J."/>
            <person name="Martens C."/>
            <person name="Maumus F."/>
            <person name="Michel G."/>
            <person name="Miranda-Saavedra D."/>
            <person name="Morales J."/>
            <person name="Moreau H."/>
            <person name="Motomura T."/>
            <person name="Nagasato C."/>
            <person name="Napoli C.A."/>
            <person name="Nelson D.R."/>
            <person name="Nyvall-Collen P."/>
            <person name="Peters A.F."/>
            <person name="Pommier C."/>
            <person name="Potin P."/>
            <person name="Poulain J."/>
            <person name="Quesneville H."/>
            <person name="Read B."/>
            <person name="Rensing S.A."/>
            <person name="Ritter A."/>
            <person name="Rousvoal S."/>
            <person name="Samanta M."/>
            <person name="Samson G."/>
            <person name="Schroeder D.C."/>
            <person name="Segurens B."/>
            <person name="Strittmatter M."/>
            <person name="Tonon T."/>
            <person name="Tregear J.W."/>
            <person name="Valentin K."/>
            <person name="von Dassow P."/>
            <person name="Yamagishi T."/>
            <person name="Van de Peer Y."/>
            <person name="Wincker P."/>
        </authorList>
    </citation>
    <scope>NUCLEOTIDE SEQUENCE [LARGE SCALE GENOMIC DNA]</scope>
    <source>
        <strain evidence="10">Ec32 / CCAP1310/4</strain>
    </source>
</reference>
<evidence type="ECO:0000313" key="10">
    <source>
        <dbReference type="Proteomes" id="UP000002630"/>
    </source>
</evidence>
<accession>D7G487</accession>
<comment type="subcellular location">
    <subcellularLocation>
        <location evidence="1">Endoplasmic reticulum membrane</location>
        <topology evidence="1">Single-pass membrane protein</topology>
    </subcellularLocation>
</comment>